<evidence type="ECO:0000313" key="2">
    <source>
        <dbReference type="Proteomes" id="UP000399805"/>
    </source>
</evidence>
<dbReference type="RefSeq" id="WP_155542454.1">
    <property type="nucleotide sequence ID" value="NZ_CABVGP010000001.1"/>
</dbReference>
<protein>
    <submittedName>
        <fullName evidence="1">Uncharacterized protein</fullName>
    </submittedName>
</protein>
<gene>
    <name evidence="1" type="ORF">AA23TX_02270</name>
</gene>
<keyword evidence="2" id="KW-1185">Reference proteome</keyword>
<dbReference type="EMBL" id="CABVGP010000001">
    <property type="protein sequence ID" value="VVJ17249.1"/>
    <property type="molecule type" value="Genomic_DNA"/>
</dbReference>
<name>A0A6I8LQ29_9PSEU</name>
<dbReference type="Proteomes" id="UP000399805">
    <property type="component" value="Unassembled WGS sequence"/>
</dbReference>
<reference evidence="1 2" key="1">
    <citation type="submission" date="2019-09" db="EMBL/GenBank/DDBJ databases">
        <authorList>
            <person name="Leyn A S."/>
        </authorList>
    </citation>
    <scope>NUCLEOTIDE SEQUENCE [LARGE SCALE GENOMIC DNA]</scope>
    <source>
        <strain evidence="1">AA231_1</strain>
    </source>
</reference>
<proteinExistence type="predicted"/>
<sequence length="96" mass="10751">MNRPPSRGFLYYCQFPKNGFTSATGRQLVVVLVPEYVKGKESLVAFAWQKGEKWGVGYEHVYTVLHGRLEENAFAIDEGAVKKAKQSLADKIKSAD</sequence>
<evidence type="ECO:0000313" key="1">
    <source>
        <dbReference type="EMBL" id="VVJ17249.1"/>
    </source>
</evidence>
<accession>A0A6I8LQ29</accession>
<organism evidence="1 2">
    <name type="scientific">Amycolatopsis camponoti</name>
    <dbReference type="NCBI Taxonomy" id="2606593"/>
    <lineage>
        <taxon>Bacteria</taxon>
        <taxon>Bacillati</taxon>
        <taxon>Actinomycetota</taxon>
        <taxon>Actinomycetes</taxon>
        <taxon>Pseudonocardiales</taxon>
        <taxon>Pseudonocardiaceae</taxon>
        <taxon>Amycolatopsis</taxon>
    </lineage>
</organism>
<dbReference type="AlphaFoldDB" id="A0A6I8LQ29"/>